<dbReference type="Proteomes" id="UP000608522">
    <property type="component" value="Unassembled WGS sequence"/>
</dbReference>
<feature type="compositionally biased region" description="Gly residues" evidence="1">
    <location>
        <begin position="134"/>
        <end position="144"/>
    </location>
</feature>
<dbReference type="SUPFAM" id="SSF51182">
    <property type="entry name" value="RmlC-like cupins"/>
    <property type="match status" value="1"/>
</dbReference>
<name>A0ABQ3T7V9_9ACTN</name>
<evidence type="ECO:0008006" key="4">
    <source>
        <dbReference type="Google" id="ProtNLM"/>
    </source>
</evidence>
<gene>
    <name evidence="2" type="ORF">Sspor_16410</name>
</gene>
<dbReference type="InterPro" id="IPR014710">
    <property type="entry name" value="RmlC-like_jellyroll"/>
</dbReference>
<sequence>MTVADGDFSNPVDGAPVPRILFDTGTLEELGPASTGAVWRLSAPGRQLDANIVRIQAGQRVETHTEPDLDVLLLVVAGDGTLVTSDGPCLLSEGSLTWLPHGSTRGLVAGKGGLSYLTVHRRRPGMRIQPAGTGRNGESGRAGA</sequence>
<dbReference type="EMBL" id="BNED01000005">
    <property type="protein sequence ID" value="GHI76080.1"/>
    <property type="molecule type" value="Genomic_DNA"/>
</dbReference>
<protein>
    <recommendedName>
        <fullName evidence="4">AraC-type arabinose-binding/dimerisation domain-containing protein</fullName>
    </recommendedName>
</protein>
<keyword evidence="3" id="KW-1185">Reference proteome</keyword>
<accession>A0ABQ3T7V9</accession>
<evidence type="ECO:0000256" key="1">
    <source>
        <dbReference type="SAM" id="MobiDB-lite"/>
    </source>
</evidence>
<dbReference type="InterPro" id="IPR011051">
    <property type="entry name" value="RmlC_Cupin_sf"/>
</dbReference>
<proteinExistence type="predicted"/>
<dbReference type="RefSeq" id="WP_202198351.1">
    <property type="nucleotide sequence ID" value="NZ_BAAATO010000037.1"/>
</dbReference>
<evidence type="ECO:0000313" key="3">
    <source>
        <dbReference type="Proteomes" id="UP000608522"/>
    </source>
</evidence>
<dbReference type="Gene3D" id="2.60.120.10">
    <property type="entry name" value="Jelly Rolls"/>
    <property type="match status" value="1"/>
</dbReference>
<feature type="region of interest" description="Disordered" evidence="1">
    <location>
        <begin position="125"/>
        <end position="144"/>
    </location>
</feature>
<reference evidence="3" key="1">
    <citation type="submission" date="2023-07" db="EMBL/GenBank/DDBJ databases">
        <title>Whole genome shotgun sequence of Streptomyces spororaveus NBRC 15456.</title>
        <authorList>
            <person name="Komaki H."/>
            <person name="Tamura T."/>
        </authorList>
    </citation>
    <scope>NUCLEOTIDE SEQUENCE [LARGE SCALE GENOMIC DNA]</scope>
    <source>
        <strain evidence="3">NBRC 15456</strain>
    </source>
</reference>
<evidence type="ECO:0000313" key="2">
    <source>
        <dbReference type="EMBL" id="GHI76080.1"/>
    </source>
</evidence>
<comment type="caution">
    <text evidence="2">The sequence shown here is derived from an EMBL/GenBank/DDBJ whole genome shotgun (WGS) entry which is preliminary data.</text>
</comment>
<organism evidence="2 3">
    <name type="scientific">Streptomyces spororaveus</name>
    <dbReference type="NCBI Taxonomy" id="284039"/>
    <lineage>
        <taxon>Bacteria</taxon>
        <taxon>Bacillati</taxon>
        <taxon>Actinomycetota</taxon>
        <taxon>Actinomycetes</taxon>
        <taxon>Kitasatosporales</taxon>
        <taxon>Streptomycetaceae</taxon>
        <taxon>Streptomyces</taxon>
    </lineage>
</organism>